<protein>
    <submittedName>
        <fullName evidence="1">Uncharacterized protein</fullName>
    </submittedName>
</protein>
<dbReference type="Proteomes" id="UP000606974">
    <property type="component" value="Unassembled WGS sequence"/>
</dbReference>
<accession>A0A8H7E751</accession>
<organism evidence="1 2">
    <name type="scientific">Endocarpon pusillum</name>
    <dbReference type="NCBI Taxonomy" id="364733"/>
    <lineage>
        <taxon>Eukaryota</taxon>
        <taxon>Fungi</taxon>
        <taxon>Dikarya</taxon>
        <taxon>Ascomycota</taxon>
        <taxon>Pezizomycotina</taxon>
        <taxon>Eurotiomycetes</taxon>
        <taxon>Chaetothyriomycetidae</taxon>
        <taxon>Verrucariales</taxon>
        <taxon>Verrucariaceae</taxon>
        <taxon>Endocarpon</taxon>
    </lineage>
</organism>
<evidence type="ECO:0000313" key="1">
    <source>
        <dbReference type="EMBL" id="KAF7509351.1"/>
    </source>
</evidence>
<comment type="caution">
    <text evidence="1">The sequence shown here is derived from an EMBL/GenBank/DDBJ whole genome shotgun (WGS) entry which is preliminary data.</text>
</comment>
<gene>
    <name evidence="1" type="ORF">GJ744_008074</name>
</gene>
<dbReference type="EMBL" id="JAACFV010000042">
    <property type="protein sequence ID" value="KAF7509351.1"/>
    <property type="molecule type" value="Genomic_DNA"/>
</dbReference>
<sequence length="51" mass="6016">MYTQKADEIQEDGRSSYNEILRLSSLKSGFWEQRCGFELNHRETGSSLNRF</sequence>
<proteinExistence type="predicted"/>
<reference evidence="1" key="1">
    <citation type="submission" date="2020-02" db="EMBL/GenBank/DDBJ databases">
        <authorList>
            <person name="Palmer J.M."/>
        </authorList>
    </citation>
    <scope>NUCLEOTIDE SEQUENCE</scope>
    <source>
        <strain evidence="1">EPUS1.4</strain>
        <tissue evidence="1">Thallus</tissue>
    </source>
</reference>
<keyword evidence="2" id="KW-1185">Reference proteome</keyword>
<dbReference type="AlphaFoldDB" id="A0A8H7E751"/>
<evidence type="ECO:0000313" key="2">
    <source>
        <dbReference type="Proteomes" id="UP000606974"/>
    </source>
</evidence>
<name>A0A8H7E751_9EURO</name>